<organism evidence="1 2">
    <name type="scientific">Lithohypha guttulata</name>
    <dbReference type="NCBI Taxonomy" id="1690604"/>
    <lineage>
        <taxon>Eukaryota</taxon>
        <taxon>Fungi</taxon>
        <taxon>Dikarya</taxon>
        <taxon>Ascomycota</taxon>
        <taxon>Pezizomycotina</taxon>
        <taxon>Eurotiomycetes</taxon>
        <taxon>Chaetothyriomycetidae</taxon>
        <taxon>Chaetothyriales</taxon>
        <taxon>Trichomeriaceae</taxon>
        <taxon>Lithohypha</taxon>
    </lineage>
</organism>
<protein>
    <recommendedName>
        <fullName evidence="3">Stress-response A/B barrel domain-containing protein</fullName>
    </recommendedName>
</protein>
<comment type="caution">
    <text evidence="1">The sequence shown here is derived from an EMBL/GenBank/DDBJ whole genome shotgun (WGS) entry which is preliminary data.</text>
</comment>
<evidence type="ECO:0008006" key="3">
    <source>
        <dbReference type="Google" id="ProtNLM"/>
    </source>
</evidence>
<gene>
    <name evidence="1" type="ORF">LTR24_001574</name>
</gene>
<dbReference type="Proteomes" id="UP001345013">
    <property type="component" value="Unassembled WGS sequence"/>
</dbReference>
<name>A0ABR0KK29_9EURO</name>
<reference evidence="1 2" key="1">
    <citation type="submission" date="2023-08" db="EMBL/GenBank/DDBJ databases">
        <title>Black Yeasts Isolated from many extreme environments.</title>
        <authorList>
            <person name="Coleine C."/>
            <person name="Stajich J.E."/>
            <person name="Selbmann L."/>
        </authorList>
    </citation>
    <scope>NUCLEOTIDE SEQUENCE [LARGE SCALE GENOMIC DNA]</scope>
    <source>
        <strain evidence="1 2">CCFEE 5885</strain>
    </source>
</reference>
<accession>A0ABR0KK29</accession>
<evidence type="ECO:0000313" key="1">
    <source>
        <dbReference type="EMBL" id="KAK5098946.1"/>
    </source>
</evidence>
<evidence type="ECO:0000313" key="2">
    <source>
        <dbReference type="Proteomes" id="UP001345013"/>
    </source>
</evidence>
<proteinExistence type="predicted"/>
<dbReference type="EMBL" id="JAVRRG010000012">
    <property type="protein sequence ID" value="KAK5098946.1"/>
    <property type="molecule type" value="Genomic_DNA"/>
</dbReference>
<sequence length="203" mass="22478">MASAPLFMSKSGKEPHPFEICVVRRNELRGEQASALAWLEASLAAKEISNSSSPLPNRAILLELQGRECHSGIAQAVSPPIDLTATTSLQILASDTDKARLFIVSFLTAPKSEHRELRTKFQIYIKKIFGDSKFDPLFSYLAPLASGSDILLSVWTFENHRDVDVYMPSEEHVNFGNSVQSVFTNVEFFQATVADSKMKGARL</sequence>
<keyword evidence="2" id="KW-1185">Reference proteome</keyword>